<dbReference type="RefSeq" id="YP_001427067.1">
    <property type="nucleotide sequence ID" value="NC_008724.1"/>
</dbReference>
<gene>
    <name evidence="1" type="primary">z586L</name>
    <name evidence="1" type="ORF">ATCV1_z586L</name>
</gene>
<keyword evidence="2" id="KW-1185">Reference proteome</keyword>
<dbReference type="KEGG" id="vg:5470684"/>
<name>A7K9J6_9PHYC</name>
<dbReference type="EMBL" id="EF101928">
    <property type="protein sequence ID" value="ABT16720.1"/>
    <property type="molecule type" value="Genomic_DNA"/>
</dbReference>
<sequence>MARRHVFSLTSSSSSFPFALLYESTRRFFTSEDTNLISHGMCFAQSLMWRPAFSEGMSNTTWSSLNFTCFTIVCSFVTK</sequence>
<dbReference type="GeneID" id="5470684"/>
<dbReference type="Proteomes" id="UP000202420">
    <property type="component" value="Segment"/>
</dbReference>
<protein>
    <submittedName>
        <fullName evidence="1">Uncharacterized protein z586L</fullName>
    </submittedName>
</protein>
<organism evidence="1 2">
    <name type="scientific">Chlorovirus heliozoae</name>
    <dbReference type="NCBI Taxonomy" id="322019"/>
    <lineage>
        <taxon>Viruses</taxon>
        <taxon>Varidnaviria</taxon>
        <taxon>Bamfordvirae</taxon>
        <taxon>Nucleocytoviricota</taxon>
        <taxon>Megaviricetes</taxon>
        <taxon>Algavirales</taxon>
        <taxon>Phycodnaviridae</taxon>
        <taxon>Chlorovirus</taxon>
    </lineage>
</organism>
<proteinExistence type="predicted"/>
<evidence type="ECO:0000313" key="2">
    <source>
        <dbReference type="Proteomes" id="UP000202420"/>
    </source>
</evidence>
<reference evidence="1 2" key="1">
    <citation type="submission" date="2006-09" db="EMBL/GenBank/DDBJ databases">
        <title>Sequence and annotation of the 288-kb ATCV-1 virus that infects an endosymbiotic Chlorella strain of the heliozoon Acanthocystis turfacea.</title>
        <authorList>
            <person name="Fitzgerald L.A."/>
            <person name="Graves M.V."/>
            <person name="Li X."/>
            <person name="Pfitzner A.J.P."/>
            <person name="Hartigan J."/>
            <person name="Van Etten J.L."/>
        </authorList>
    </citation>
    <scope>NUCLEOTIDE SEQUENCE [LARGE SCALE GENOMIC DNA]</scope>
    <source>
        <strain evidence="1 2">ATCV-1</strain>
    </source>
</reference>
<evidence type="ECO:0000313" key="1">
    <source>
        <dbReference type="EMBL" id="ABT16720.1"/>
    </source>
</evidence>
<accession>A7K9J6</accession>